<dbReference type="PANTHER" id="PTHR44472:SF1">
    <property type="entry name" value="DDB1 AND CUL4 ASSOCIATED FACTOR 4"/>
    <property type="match status" value="1"/>
</dbReference>
<feature type="region of interest" description="Disordered" evidence="3">
    <location>
        <begin position="1"/>
        <end position="43"/>
    </location>
</feature>
<evidence type="ECO:0000313" key="4">
    <source>
        <dbReference type="EMBL" id="KAH3854735.1"/>
    </source>
</evidence>
<comment type="caution">
    <text evidence="4">The sequence shown here is derived from an EMBL/GenBank/DDBJ whole genome shotgun (WGS) entry which is preliminary data.</text>
</comment>
<evidence type="ECO:0000256" key="1">
    <source>
        <dbReference type="ARBA" id="ARBA00022574"/>
    </source>
</evidence>
<proteinExistence type="predicted"/>
<keyword evidence="5" id="KW-1185">Reference proteome</keyword>
<evidence type="ECO:0000256" key="2">
    <source>
        <dbReference type="ARBA" id="ARBA00022737"/>
    </source>
</evidence>
<dbReference type="InterPro" id="IPR015943">
    <property type="entry name" value="WD40/YVTN_repeat-like_dom_sf"/>
</dbReference>
<sequence>MPKQRHYRCKNKITGSLKDRSQHQSDVLSDTEPSSSTAADNTPSPTILARVLEIPGFYYDDEKKRYFKIAPNHSTGTCNYTKDALEKKKAEAQRLHDVSEFVSKKTVHCSSYGFKNKNIVQVLERMTLMGYQKHEIRLKLLQNTITRLKPLDSAIVFNADLYSHMQANIDNMLCMHKSDSDAELLCLWSLKDSCAQRIQIVQLCEGKRAADTGSLCLSACPVHRPLLPMTHKVTAMCWAPRSGWQRLVLYTTMGHVFRQESMAVIRCLSENDTEHNQEYCLGRKATWSCAWNPVHNQMSVGSERCALLLNTDRRTMFEYNTNNSDPLAVAFSKQTGMTLYAGLRRGGILMFDLRCRSTIPMLTLHHKSSVCSVQPVYNDIHLLAADFSGIVCLWDTRTNKVLVDYHGHVNKYTSLPIHIDDTETIVYGVGEDGYTRFWQCRDGKQLLTLPPPSQVSRETIPCVQLSTRWGGQDGNSGLVMGLNNRLHYYGSLSVYS</sequence>
<dbReference type="Pfam" id="PF23761">
    <property type="entry name" value="Beta-prop_DCAF4"/>
    <property type="match status" value="1"/>
</dbReference>
<feature type="compositionally biased region" description="Polar residues" evidence="3">
    <location>
        <begin position="24"/>
        <end position="43"/>
    </location>
</feature>
<dbReference type="InterPro" id="IPR052254">
    <property type="entry name" value="CUL4-DDB1_E3_ligase_receptor"/>
</dbReference>
<dbReference type="Gene3D" id="2.130.10.10">
    <property type="entry name" value="YVTN repeat-like/Quinoprotein amine dehydrogenase"/>
    <property type="match status" value="1"/>
</dbReference>
<feature type="compositionally biased region" description="Basic residues" evidence="3">
    <location>
        <begin position="1"/>
        <end position="11"/>
    </location>
</feature>
<dbReference type="PANTHER" id="PTHR44472">
    <property type="entry name" value="DDB1- AND CUL4-ASSOCIATED FACTOR 4-RELATED"/>
    <property type="match status" value="1"/>
</dbReference>
<dbReference type="SUPFAM" id="SSF50978">
    <property type="entry name" value="WD40 repeat-like"/>
    <property type="match status" value="1"/>
</dbReference>
<dbReference type="GO" id="GO:0080008">
    <property type="term" value="C:Cul4-RING E3 ubiquitin ligase complex"/>
    <property type="evidence" value="ECO:0007669"/>
    <property type="project" value="TreeGrafter"/>
</dbReference>
<protein>
    <submittedName>
        <fullName evidence="4">Uncharacterized protein</fullName>
    </submittedName>
</protein>
<dbReference type="Proteomes" id="UP000828390">
    <property type="component" value="Unassembled WGS sequence"/>
</dbReference>
<organism evidence="4 5">
    <name type="scientific">Dreissena polymorpha</name>
    <name type="common">Zebra mussel</name>
    <name type="synonym">Mytilus polymorpha</name>
    <dbReference type="NCBI Taxonomy" id="45954"/>
    <lineage>
        <taxon>Eukaryota</taxon>
        <taxon>Metazoa</taxon>
        <taxon>Spiralia</taxon>
        <taxon>Lophotrochozoa</taxon>
        <taxon>Mollusca</taxon>
        <taxon>Bivalvia</taxon>
        <taxon>Autobranchia</taxon>
        <taxon>Heteroconchia</taxon>
        <taxon>Euheterodonta</taxon>
        <taxon>Imparidentia</taxon>
        <taxon>Neoheterodontei</taxon>
        <taxon>Myida</taxon>
        <taxon>Dreissenoidea</taxon>
        <taxon>Dreissenidae</taxon>
        <taxon>Dreissena</taxon>
    </lineage>
</organism>
<dbReference type="InterPro" id="IPR036322">
    <property type="entry name" value="WD40_repeat_dom_sf"/>
</dbReference>
<dbReference type="AlphaFoldDB" id="A0A9D4LA11"/>
<evidence type="ECO:0000256" key="3">
    <source>
        <dbReference type="SAM" id="MobiDB-lite"/>
    </source>
</evidence>
<reference evidence="4" key="1">
    <citation type="journal article" date="2019" name="bioRxiv">
        <title>The Genome of the Zebra Mussel, Dreissena polymorpha: A Resource for Invasive Species Research.</title>
        <authorList>
            <person name="McCartney M.A."/>
            <person name="Auch B."/>
            <person name="Kono T."/>
            <person name="Mallez S."/>
            <person name="Zhang Y."/>
            <person name="Obille A."/>
            <person name="Becker A."/>
            <person name="Abrahante J.E."/>
            <person name="Garbe J."/>
            <person name="Badalamenti J.P."/>
            <person name="Herman A."/>
            <person name="Mangelson H."/>
            <person name="Liachko I."/>
            <person name="Sullivan S."/>
            <person name="Sone E.D."/>
            <person name="Koren S."/>
            <person name="Silverstein K.A.T."/>
            <person name="Beckman K.B."/>
            <person name="Gohl D.M."/>
        </authorList>
    </citation>
    <scope>NUCLEOTIDE SEQUENCE</scope>
    <source>
        <strain evidence="4">Duluth1</strain>
        <tissue evidence="4">Whole animal</tissue>
    </source>
</reference>
<accession>A0A9D4LA11</accession>
<evidence type="ECO:0000313" key="5">
    <source>
        <dbReference type="Proteomes" id="UP000828390"/>
    </source>
</evidence>
<dbReference type="OrthoDB" id="128867at2759"/>
<keyword evidence="2" id="KW-0677">Repeat</keyword>
<dbReference type="EMBL" id="JAIWYP010000003">
    <property type="protein sequence ID" value="KAH3854735.1"/>
    <property type="molecule type" value="Genomic_DNA"/>
</dbReference>
<name>A0A9D4LA11_DREPO</name>
<reference evidence="4" key="2">
    <citation type="submission" date="2020-11" db="EMBL/GenBank/DDBJ databases">
        <authorList>
            <person name="McCartney M.A."/>
            <person name="Auch B."/>
            <person name="Kono T."/>
            <person name="Mallez S."/>
            <person name="Becker A."/>
            <person name="Gohl D.M."/>
            <person name="Silverstein K.A.T."/>
            <person name="Koren S."/>
            <person name="Bechman K.B."/>
            <person name="Herman A."/>
            <person name="Abrahante J.E."/>
            <person name="Garbe J."/>
        </authorList>
    </citation>
    <scope>NUCLEOTIDE SEQUENCE</scope>
    <source>
        <strain evidence="4">Duluth1</strain>
        <tissue evidence="4">Whole animal</tissue>
    </source>
</reference>
<gene>
    <name evidence="4" type="ORF">DPMN_097284</name>
</gene>
<keyword evidence="1" id="KW-0853">WD repeat</keyword>